<keyword evidence="2" id="KW-1185">Reference proteome</keyword>
<gene>
    <name evidence="1" type="ORF">M9H77_12701</name>
</gene>
<evidence type="ECO:0000313" key="2">
    <source>
        <dbReference type="Proteomes" id="UP001060085"/>
    </source>
</evidence>
<accession>A0ACC0BI59</accession>
<dbReference type="EMBL" id="CM044703">
    <property type="protein sequence ID" value="KAI5672337.1"/>
    <property type="molecule type" value="Genomic_DNA"/>
</dbReference>
<sequence>MQVQGGVNIINMYGMNRREYGEYHEGYDHSAHTHEGYNFGAYGRKDCDEKWRYLRSMNAFYGNGSYGDESMVERSEFPFVRNFGEPSKNQEERLSYNSIKTISFFHFNSYLCFEIYFKEIKLFSLIFIEHGHHFTFLNSLGTYFERRYFIEFNSISCAIPRVDDYDFNIANCVSCVLAVEDRSSIEKELGPILEHLAISVSLNPSSLCYEVSLEELKSLLDSYIFQVSLIGDMCIIAFKGNLFLLVPSMSNFLSSHFSLEDPLMGSNVMFGPSCYGFSNLDDTSFVELNLIVFGNGVFELNLKNLIEKHFVYSIAFIDLLFKDEALNESIVQNTKSCVKIENQSLGATLLYSLTFKKFLDELNFRRELKVPQVLMLNQEFPLLNSFLKLFWKNLHQIFLFYYLPFKEIFWKHDLGKEQNNTFNYASFWRILVNFEWLFNSPFWSFLALKFFVYTSFSYRRPFKEICYLWNFYGVETLADKLDALFAYSLLSLKCLGNFHSVVPFNASISNVAHLLWLLEGMDSRMNPFKGEVDDMTQDAQETIELLQGLVTRAMARRMGEEHPRKIAIFKKMIQDLAWQVIGAQEGSSSFKTKQSRRLEPYRRRPSPESGSHISWFTRRLIIATATATASLSYTTDDLRNLTKNDNSIQAMAQAEQAPTNLTTFYERMRKSIKT</sequence>
<protein>
    <submittedName>
        <fullName evidence="1">Uncharacterized protein</fullName>
    </submittedName>
</protein>
<comment type="caution">
    <text evidence="1">The sequence shown here is derived from an EMBL/GenBank/DDBJ whole genome shotgun (WGS) entry which is preliminary data.</text>
</comment>
<dbReference type="Proteomes" id="UP001060085">
    <property type="component" value="Linkage Group LG03"/>
</dbReference>
<name>A0ACC0BI59_CATRO</name>
<evidence type="ECO:0000313" key="1">
    <source>
        <dbReference type="EMBL" id="KAI5672337.1"/>
    </source>
</evidence>
<proteinExistence type="predicted"/>
<reference evidence="2" key="1">
    <citation type="journal article" date="2023" name="Nat. Plants">
        <title>Single-cell RNA sequencing provides a high-resolution roadmap for understanding the multicellular compartmentation of specialized metabolism.</title>
        <authorList>
            <person name="Sun S."/>
            <person name="Shen X."/>
            <person name="Li Y."/>
            <person name="Li Y."/>
            <person name="Wang S."/>
            <person name="Li R."/>
            <person name="Zhang H."/>
            <person name="Shen G."/>
            <person name="Guo B."/>
            <person name="Wei J."/>
            <person name="Xu J."/>
            <person name="St-Pierre B."/>
            <person name="Chen S."/>
            <person name="Sun C."/>
        </authorList>
    </citation>
    <scope>NUCLEOTIDE SEQUENCE [LARGE SCALE GENOMIC DNA]</scope>
</reference>
<organism evidence="1 2">
    <name type="scientific">Catharanthus roseus</name>
    <name type="common">Madagascar periwinkle</name>
    <name type="synonym">Vinca rosea</name>
    <dbReference type="NCBI Taxonomy" id="4058"/>
    <lineage>
        <taxon>Eukaryota</taxon>
        <taxon>Viridiplantae</taxon>
        <taxon>Streptophyta</taxon>
        <taxon>Embryophyta</taxon>
        <taxon>Tracheophyta</taxon>
        <taxon>Spermatophyta</taxon>
        <taxon>Magnoliopsida</taxon>
        <taxon>eudicotyledons</taxon>
        <taxon>Gunneridae</taxon>
        <taxon>Pentapetalae</taxon>
        <taxon>asterids</taxon>
        <taxon>lamiids</taxon>
        <taxon>Gentianales</taxon>
        <taxon>Apocynaceae</taxon>
        <taxon>Rauvolfioideae</taxon>
        <taxon>Vinceae</taxon>
        <taxon>Catharanthinae</taxon>
        <taxon>Catharanthus</taxon>
    </lineage>
</organism>